<gene>
    <name evidence="9" type="primary">LOC102811763</name>
</gene>
<evidence type="ECO:0000256" key="5">
    <source>
        <dbReference type="ARBA" id="ARBA00022729"/>
    </source>
</evidence>
<dbReference type="GO" id="GO:0045087">
    <property type="term" value="P:innate immune response"/>
    <property type="evidence" value="ECO:0007669"/>
    <property type="project" value="TreeGrafter"/>
</dbReference>
<evidence type="ECO:0000313" key="8">
    <source>
        <dbReference type="Proteomes" id="UP000504623"/>
    </source>
</evidence>
<dbReference type="RefSeq" id="XP_006878096.1">
    <property type="nucleotide sequence ID" value="XM_006878034.1"/>
</dbReference>
<dbReference type="GO" id="GO:0051607">
    <property type="term" value="P:defense response to virus"/>
    <property type="evidence" value="ECO:0007669"/>
    <property type="project" value="UniProtKB-KW"/>
</dbReference>
<dbReference type="InterPro" id="IPR038326">
    <property type="entry name" value="IFN-lambda_sf"/>
</dbReference>
<comment type="subcellular location">
    <subcellularLocation>
        <location evidence="1">Secreted</location>
    </subcellularLocation>
</comment>
<evidence type="ECO:0000256" key="7">
    <source>
        <dbReference type="SAM" id="MobiDB-lite"/>
    </source>
</evidence>
<dbReference type="GO" id="GO:0005125">
    <property type="term" value="F:cytokine activity"/>
    <property type="evidence" value="ECO:0007669"/>
    <property type="project" value="UniProtKB-KW"/>
</dbReference>
<comment type="similarity">
    <text evidence="2">Belongs to the lambda interferon family.</text>
</comment>
<reference evidence="9" key="1">
    <citation type="submission" date="2025-08" db="UniProtKB">
        <authorList>
            <consortium name="RefSeq"/>
        </authorList>
    </citation>
    <scope>IDENTIFICATION</scope>
    <source>
        <tissue evidence="9">Spleen</tissue>
    </source>
</reference>
<dbReference type="GeneID" id="102811763"/>
<sequence length="235" mass="25999">MERPDTTPEGGHPSRGHPVRRGGQAQRQKEGGSKGALQVRIQEREAPGAEMGTRVGAAVAVGLWVSVTMGVASDLGVREPQRCLLSRYRSLDPRALAAVKELTDRYEEETLSWRPRNCSFRPWKELPKPGSCARLRLVARDLADAQLVLSSQRNSELLPGTGPTLQLLAAARRDVGTCLELFRPGSSRKSLGPPRRRHKARRDESPRCREAAVILTLLRLLLRDLRLVAHSEPCV</sequence>
<keyword evidence="5" id="KW-0732">Signal</keyword>
<dbReference type="PANTHER" id="PTHR31943:SF17">
    <property type="entry name" value="INTERFERON LAMBDA-4"/>
    <property type="match status" value="1"/>
</dbReference>
<evidence type="ECO:0000256" key="2">
    <source>
        <dbReference type="ARBA" id="ARBA00008717"/>
    </source>
</evidence>
<name>A0A9B0U970_CHRAS</name>
<evidence type="ECO:0000313" key="9">
    <source>
        <dbReference type="RefSeq" id="XP_006878096.1"/>
    </source>
</evidence>
<dbReference type="GO" id="GO:0007259">
    <property type="term" value="P:cell surface receptor signaling pathway via JAK-STAT"/>
    <property type="evidence" value="ECO:0007669"/>
    <property type="project" value="InterPro"/>
</dbReference>
<dbReference type="Proteomes" id="UP000504623">
    <property type="component" value="Unplaced"/>
</dbReference>
<dbReference type="GO" id="GO:0050778">
    <property type="term" value="P:positive regulation of immune response"/>
    <property type="evidence" value="ECO:0007669"/>
    <property type="project" value="InterPro"/>
</dbReference>
<dbReference type="PANTHER" id="PTHR31943">
    <property type="entry name" value="INTERLEUKIN-28 AND 29"/>
    <property type="match status" value="1"/>
</dbReference>
<dbReference type="OrthoDB" id="9838087at2759"/>
<evidence type="ECO:0000256" key="1">
    <source>
        <dbReference type="ARBA" id="ARBA00004613"/>
    </source>
</evidence>
<dbReference type="Gene3D" id="1.20.1250.60">
    <property type="entry name" value="Interferon lambda"/>
    <property type="match status" value="1"/>
</dbReference>
<feature type="region of interest" description="Disordered" evidence="7">
    <location>
        <begin position="1"/>
        <end position="37"/>
    </location>
</feature>
<evidence type="ECO:0000256" key="3">
    <source>
        <dbReference type="ARBA" id="ARBA00022514"/>
    </source>
</evidence>
<evidence type="ECO:0000256" key="6">
    <source>
        <dbReference type="ARBA" id="ARBA00023118"/>
    </source>
</evidence>
<organism evidence="8 9">
    <name type="scientific">Chrysochloris asiatica</name>
    <name type="common">Cape golden mole</name>
    <dbReference type="NCBI Taxonomy" id="185453"/>
    <lineage>
        <taxon>Eukaryota</taxon>
        <taxon>Metazoa</taxon>
        <taxon>Chordata</taxon>
        <taxon>Craniata</taxon>
        <taxon>Vertebrata</taxon>
        <taxon>Euteleostomi</taxon>
        <taxon>Mammalia</taxon>
        <taxon>Eutheria</taxon>
        <taxon>Afrotheria</taxon>
        <taxon>Chrysochloridae</taxon>
        <taxon>Chrysochlorinae</taxon>
        <taxon>Chrysochloris</taxon>
    </lineage>
</organism>
<dbReference type="InterPro" id="IPR029177">
    <property type="entry name" value="INF_lambda"/>
</dbReference>
<keyword evidence="3" id="KW-0202">Cytokine</keyword>
<proteinExistence type="inferred from homology"/>
<dbReference type="AlphaFoldDB" id="A0A9B0U970"/>
<dbReference type="Pfam" id="PF15177">
    <property type="entry name" value="IL28A"/>
    <property type="match status" value="1"/>
</dbReference>
<dbReference type="FunFam" id="1.20.1250.60:FF:000002">
    <property type="entry name" value="Interferon lambda-4"/>
    <property type="match status" value="1"/>
</dbReference>
<keyword evidence="4" id="KW-0964">Secreted</keyword>
<keyword evidence="6" id="KW-0051">Antiviral defense</keyword>
<keyword evidence="8" id="KW-1185">Reference proteome</keyword>
<dbReference type="GO" id="GO:0005615">
    <property type="term" value="C:extracellular space"/>
    <property type="evidence" value="ECO:0007669"/>
    <property type="project" value="UniProtKB-KW"/>
</dbReference>
<protein>
    <submittedName>
        <fullName evidence="9">Interferon lambda-4-like</fullName>
    </submittedName>
</protein>
<accession>A0A9B0U970</accession>
<evidence type="ECO:0000256" key="4">
    <source>
        <dbReference type="ARBA" id="ARBA00022525"/>
    </source>
</evidence>